<dbReference type="GO" id="GO:0044272">
    <property type="term" value="P:sulfur compound biosynthetic process"/>
    <property type="evidence" value="ECO:0007669"/>
    <property type="project" value="UniProtKB-ARBA"/>
</dbReference>
<dbReference type="InterPro" id="IPR010722">
    <property type="entry name" value="BATS_dom"/>
</dbReference>
<protein>
    <submittedName>
        <fullName evidence="9">Iron-only hydrogenase maturation protein HydG</fullName>
    </submittedName>
</protein>
<accession>A0A1G7MCG9</accession>
<dbReference type="STRING" id="1123285.SAMN05660235_02077"/>
<dbReference type="SFLD" id="SFLDG01060">
    <property type="entry name" value="BATS_domain_containing"/>
    <property type="match status" value="1"/>
</dbReference>
<dbReference type="InterPro" id="IPR013785">
    <property type="entry name" value="Aldolase_TIM"/>
</dbReference>
<keyword evidence="5" id="KW-0408">Iron</keyword>
<keyword evidence="10" id="KW-1185">Reference proteome</keyword>
<dbReference type="PROSITE" id="PS51918">
    <property type="entry name" value="RADICAL_SAM"/>
    <property type="match status" value="1"/>
</dbReference>
<dbReference type="GO" id="GO:0046872">
    <property type="term" value="F:metal ion binding"/>
    <property type="evidence" value="ECO:0007669"/>
    <property type="project" value="UniProtKB-KW"/>
</dbReference>
<dbReference type="CDD" id="cd01335">
    <property type="entry name" value="Radical_SAM"/>
    <property type="match status" value="1"/>
</dbReference>
<evidence type="ECO:0000256" key="4">
    <source>
        <dbReference type="ARBA" id="ARBA00022723"/>
    </source>
</evidence>
<dbReference type="GO" id="GO:0042364">
    <property type="term" value="P:water-soluble vitamin biosynthetic process"/>
    <property type="evidence" value="ECO:0007669"/>
    <property type="project" value="UniProtKB-ARBA"/>
</dbReference>
<sequence>MINEQERTSDAFIDDALILSLREAAKTKAKDEALVRRIIDKALAFRGLTAEEVAVLLEVEDPNLLREMYTAAAKVKLAIYGTRIVLFAPLYISSFCINNCVYCGYRTGNRQQLRRRLTLAEIKEEVEILESLGHKRLAVEAGEDPVNCPMDYVVDCIKAIYSIRDGNGSIRRVNVNVAATTVEEYRKLKNAGIGTYILFQETYHRPTYAAMHPTGPKSDYNWHTTAMDRAMQAGIDDVGIGVLYGLYDYKYETIALFLHAEHLEKTFGVGPHTISVPRLRPAGGMDLAQFPHLVSDEEFKKIVAIIRLAVPYTGIILSTREQPSLRDELITYGVSQISAGSCTGVGGYHQVYREHDSCANGMQFEPGDHRSPNEIIRMLCDKGFIPSYCTACYRQGRTGDRFMQLAKTGEIQNVCLPNAILTFKEYLLDYADPLTKAKGEQLIRASLDQIPQAAVREETERRLRQIEAGTRDVYF</sequence>
<dbReference type="InterPro" id="IPR007197">
    <property type="entry name" value="rSAM"/>
</dbReference>
<evidence type="ECO:0000259" key="8">
    <source>
        <dbReference type="PROSITE" id="PS51918"/>
    </source>
</evidence>
<dbReference type="RefSeq" id="WP_093690596.1">
    <property type="nucleotide sequence ID" value="NZ_FNBU01000016.1"/>
</dbReference>
<dbReference type="EMBL" id="FNBU01000016">
    <property type="protein sequence ID" value="SDF58909.1"/>
    <property type="molecule type" value="Genomic_DNA"/>
</dbReference>
<evidence type="ECO:0000256" key="7">
    <source>
        <dbReference type="ARBA" id="ARBA00034078"/>
    </source>
</evidence>
<dbReference type="SFLD" id="SFLDS00029">
    <property type="entry name" value="Radical_SAM"/>
    <property type="match status" value="1"/>
</dbReference>
<dbReference type="SFLD" id="SFLDF00319">
    <property type="entry name" value="Fe_hydrogenase_maturase_(HydG"/>
    <property type="match status" value="1"/>
</dbReference>
<evidence type="ECO:0000256" key="6">
    <source>
        <dbReference type="ARBA" id="ARBA00023014"/>
    </source>
</evidence>
<dbReference type="AlphaFoldDB" id="A0A1G7MCG9"/>
<dbReference type="InterPro" id="IPR058240">
    <property type="entry name" value="rSAM_sf"/>
</dbReference>
<gene>
    <name evidence="9" type="ORF">SAMN05660235_02077</name>
</gene>
<dbReference type="InterPro" id="IPR034428">
    <property type="entry name" value="ThiH/NoCL/HydG-like"/>
</dbReference>
<reference evidence="10" key="1">
    <citation type="submission" date="2016-10" db="EMBL/GenBank/DDBJ databases">
        <authorList>
            <person name="Varghese N."/>
            <person name="Submissions S."/>
        </authorList>
    </citation>
    <scope>NUCLEOTIDE SEQUENCE [LARGE SCALE GENOMIC DNA]</scope>
    <source>
        <strain evidence="10">DSM 23256</strain>
    </source>
</reference>
<dbReference type="Gene3D" id="3.20.20.70">
    <property type="entry name" value="Aldolase class I"/>
    <property type="match status" value="1"/>
</dbReference>
<dbReference type="InterPro" id="IPR024007">
    <property type="entry name" value="FeFe-hyd_mat_HydG"/>
</dbReference>
<dbReference type="Pfam" id="PF04055">
    <property type="entry name" value="Radical_SAM"/>
    <property type="match status" value="1"/>
</dbReference>
<dbReference type="GO" id="GO:0051539">
    <property type="term" value="F:4 iron, 4 sulfur cluster binding"/>
    <property type="evidence" value="ECO:0007669"/>
    <property type="project" value="UniProtKB-KW"/>
</dbReference>
<dbReference type="OrthoDB" id="9801120at2"/>
<dbReference type="NCBIfam" id="TIGR03955">
    <property type="entry name" value="rSAM_HydG"/>
    <property type="match status" value="1"/>
</dbReference>
<keyword evidence="4" id="KW-0479">Metal-binding</keyword>
<evidence type="ECO:0000256" key="5">
    <source>
        <dbReference type="ARBA" id="ARBA00023004"/>
    </source>
</evidence>
<keyword evidence="3" id="KW-0949">S-adenosyl-L-methionine</keyword>
<evidence type="ECO:0000313" key="10">
    <source>
        <dbReference type="Proteomes" id="UP000243333"/>
    </source>
</evidence>
<keyword evidence="6" id="KW-0411">Iron-sulfur</keyword>
<dbReference type="InterPro" id="IPR006638">
    <property type="entry name" value="Elp3/MiaA/NifB-like_rSAM"/>
</dbReference>
<comment type="cofactor">
    <cofactor evidence="7">
        <name>[2Fe-2S] cluster</name>
        <dbReference type="ChEBI" id="CHEBI:190135"/>
    </cofactor>
</comment>
<evidence type="ECO:0000256" key="1">
    <source>
        <dbReference type="ARBA" id="ARBA00001966"/>
    </source>
</evidence>
<dbReference type="GO" id="GO:0003824">
    <property type="term" value="F:catalytic activity"/>
    <property type="evidence" value="ECO:0007669"/>
    <property type="project" value="InterPro"/>
</dbReference>
<comment type="cofactor">
    <cofactor evidence="1">
        <name>[4Fe-4S] cluster</name>
        <dbReference type="ChEBI" id="CHEBI:49883"/>
    </cofactor>
</comment>
<dbReference type="SMART" id="SM00876">
    <property type="entry name" value="BATS"/>
    <property type="match status" value="1"/>
</dbReference>
<dbReference type="SMART" id="SM00729">
    <property type="entry name" value="Elp3"/>
    <property type="match status" value="1"/>
</dbReference>
<feature type="domain" description="Radical SAM core" evidence="8">
    <location>
        <begin position="80"/>
        <end position="312"/>
    </location>
</feature>
<evidence type="ECO:0000256" key="3">
    <source>
        <dbReference type="ARBA" id="ARBA00022691"/>
    </source>
</evidence>
<dbReference type="PANTHER" id="PTHR43583:SF2">
    <property type="entry name" value="THIAZOLE BIOSYNTHESIS PROTEIN"/>
    <property type="match status" value="1"/>
</dbReference>
<keyword evidence="2" id="KW-0004">4Fe-4S</keyword>
<dbReference type="Proteomes" id="UP000243333">
    <property type="component" value="Unassembled WGS sequence"/>
</dbReference>
<dbReference type="Pfam" id="PF06968">
    <property type="entry name" value="BATS"/>
    <property type="match status" value="1"/>
</dbReference>
<evidence type="ECO:0000256" key="2">
    <source>
        <dbReference type="ARBA" id="ARBA00022485"/>
    </source>
</evidence>
<organism evidence="9 10">
    <name type="scientific">Sporolituus thermophilus DSM 23256</name>
    <dbReference type="NCBI Taxonomy" id="1123285"/>
    <lineage>
        <taxon>Bacteria</taxon>
        <taxon>Bacillati</taxon>
        <taxon>Bacillota</taxon>
        <taxon>Negativicutes</taxon>
        <taxon>Selenomonadales</taxon>
        <taxon>Sporomusaceae</taxon>
        <taxon>Sporolituus</taxon>
    </lineage>
</organism>
<proteinExistence type="predicted"/>
<dbReference type="PANTHER" id="PTHR43583">
    <property type="entry name" value="2-IMINOACETATE SYNTHASE"/>
    <property type="match status" value="1"/>
</dbReference>
<evidence type="ECO:0000313" key="9">
    <source>
        <dbReference type="EMBL" id="SDF58909.1"/>
    </source>
</evidence>
<name>A0A1G7MCG9_9FIRM</name>
<dbReference type="SFLD" id="SFLDG01081">
    <property type="entry name" value="cleavage_of_the_Ca-Cb_bond_in"/>
    <property type="match status" value="1"/>
</dbReference>
<dbReference type="SUPFAM" id="SSF102114">
    <property type="entry name" value="Radical SAM enzymes"/>
    <property type="match status" value="1"/>
</dbReference>